<evidence type="ECO:0000256" key="1">
    <source>
        <dbReference type="ARBA" id="ARBA00004651"/>
    </source>
</evidence>
<feature type="transmembrane region" description="Helical" evidence="7">
    <location>
        <begin position="6"/>
        <end position="24"/>
    </location>
</feature>
<comment type="subcellular location">
    <subcellularLocation>
        <location evidence="1">Cell membrane</location>
        <topology evidence="1">Multi-pass membrane protein</topology>
    </subcellularLocation>
</comment>
<sequence length="119" mass="13039">MTGTIVIYFSISGMLVGTIGMILSKDLIKKILSLGIVETSINLMYTGISARSGIIPPIVSGDFSNAFYADPIPQAVIITGIVISFALLCLSLVFAIVIYNRYHTMNVETIEMIFEREEQ</sequence>
<comment type="similarity">
    <text evidence="2">Belongs to the CPA3 antiporters (TC 2.A.63) subunit C family.</text>
</comment>
<dbReference type="PANTHER" id="PTHR34583:SF2">
    <property type="entry name" value="ANTIPORTER SUBUNIT MNHC2-RELATED"/>
    <property type="match status" value="1"/>
</dbReference>
<dbReference type="PANTHER" id="PTHR34583">
    <property type="entry name" value="ANTIPORTER SUBUNIT MNHC2-RELATED"/>
    <property type="match status" value="1"/>
</dbReference>
<dbReference type="Proteomes" id="UP000055014">
    <property type="component" value="Unassembled WGS sequence"/>
</dbReference>
<evidence type="ECO:0000256" key="7">
    <source>
        <dbReference type="SAM" id="Phobius"/>
    </source>
</evidence>
<dbReference type="Proteomes" id="UP000264215">
    <property type="component" value="Unassembled WGS sequence"/>
</dbReference>
<dbReference type="Gene3D" id="1.10.287.3510">
    <property type="match status" value="1"/>
</dbReference>
<evidence type="ECO:0000256" key="2">
    <source>
        <dbReference type="ARBA" id="ARBA00010388"/>
    </source>
</evidence>
<reference evidence="10" key="2">
    <citation type="journal article" date="2015" name="MBio">
        <title>Genome-Resolved Metagenomic Analysis Reveals Roles for Candidate Phyla and Other Microbial Community Members in Biogeochemical Transformations in Oil Reservoirs.</title>
        <authorList>
            <person name="Hu P."/>
            <person name="Tom L."/>
            <person name="Singh A."/>
            <person name="Thomas B.C."/>
            <person name="Baker B.J."/>
            <person name="Piceno Y.M."/>
            <person name="Andersen G.L."/>
            <person name="Banfield J.F."/>
        </authorList>
    </citation>
    <scope>NUCLEOTIDE SEQUENCE [LARGE SCALE GENOMIC DNA]</scope>
</reference>
<evidence type="ECO:0000313" key="8">
    <source>
        <dbReference type="EMBL" id="HCO69829.1"/>
    </source>
</evidence>
<evidence type="ECO:0000256" key="5">
    <source>
        <dbReference type="ARBA" id="ARBA00022989"/>
    </source>
</evidence>
<reference evidence="9" key="1">
    <citation type="journal article" date="2015" name="MBio">
        <title>Genome-resolved metagenomic analysis reveals roles for candidate phyla and other microbial community members in biogeochemical transformations in oil reservoirs.</title>
        <authorList>
            <person name="Hu P."/>
            <person name="Tom L."/>
            <person name="Singh A."/>
            <person name="Thomas B.C."/>
            <person name="Baker B.J."/>
            <person name="Piceno Y.M."/>
            <person name="Andersen G.L."/>
            <person name="Banfield J.F."/>
        </authorList>
    </citation>
    <scope>NUCLEOTIDE SEQUENCE [LARGE SCALE GENOMIC DNA]</scope>
    <source>
        <strain evidence="9">46_70</strain>
    </source>
</reference>
<dbReference type="InterPro" id="IPR039428">
    <property type="entry name" value="NUOK/Mnh_C1-like"/>
</dbReference>
<keyword evidence="4 7" id="KW-0812">Transmembrane</keyword>
<protein>
    <submittedName>
        <fullName evidence="9">Multisubunit Na+/H+ antiporter, MnhC subunit</fullName>
    </submittedName>
    <submittedName>
        <fullName evidence="8">Na+/H+ antiporter subunit C</fullName>
    </submittedName>
</protein>
<organism evidence="9 10">
    <name type="scientific">Mesotoga infera</name>
    <dbReference type="NCBI Taxonomy" id="1236046"/>
    <lineage>
        <taxon>Bacteria</taxon>
        <taxon>Thermotogati</taxon>
        <taxon>Thermotogota</taxon>
        <taxon>Thermotogae</taxon>
        <taxon>Kosmotogales</taxon>
        <taxon>Kosmotogaceae</taxon>
        <taxon>Mesotoga</taxon>
    </lineage>
</organism>
<evidence type="ECO:0000313" key="10">
    <source>
        <dbReference type="Proteomes" id="UP000055014"/>
    </source>
</evidence>
<dbReference type="EMBL" id="DQBS01000110">
    <property type="protein sequence ID" value="HCO69829.1"/>
    <property type="molecule type" value="Genomic_DNA"/>
</dbReference>
<dbReference type="PATRIC" id="fig|1236046.5.peg.749"/>
<dbReference type="EMBL" id="LGGW01000085">
    <property type="protein sequence ID" value="KUK89512.1"/>
    <property type="molecule type" value="Genomic_DNA"/>
</dbReference>
<proteinExistence type="inferred from homology"/>
<keyword evidence="6 7" id="KW-0472">Membrane</keyword>
<dbReference type="Pfam" id="PF00420">
    <property type="entry name" value="Oxidored_q2"/>
    <property type="match status" value="1"/>
</dbReference>
<dbReference type="AlphaFoldDB" id="A0A117M821"/>
<gene>
    <name evidence="8" type="ORF">DIT26_04475</name>
    <name evidence="9" type="ORF">XE02_0987</name>
</gene>
<feature type="transmembrane region" description="Helical" evidence="7">
    <location>
        <begin position="75"/>
        <end position="99"/>
    </location>
</feature>
<evidence type="ECO:0000313" key="9">
    <source>
        <dbReference type="EMBL" id="KUK89512.1"/>
    </source>
</evidence>
<keyword evidence="3" id="KW-1003">Cell membrane</keyword>
<evidence type="ECO:0000256" key="4">
    <source>
        <dbReference type="ARBA" id="ARBA00022692"/>
    </source>
</evidence>
<evidence type="ECO:0000313" key="11">
    <source>
        <dbReference type="Proteomes" id="UP000264215"/>
    </source>
</evidence>
<dbReference type="InterPro" id="IPR050601">
    <property type="entry name" value="CPA3_antiporter_subunitC"/>
</dbReference>
<dbReference type="GO" id="GO:0005886">
    <property type="term" value="C:plasma membrane"/>
    <property type="evidence" value="ECO:0007669"/>
    <property type="project" value="UniProtKB-SubCell"/>
</dbReference>
<reference evidence="8 11" key="3">
    <citation type="journal article" date="2018" name="Nat. Biotechnol.">
        <title>A standardized bacterial taxonomy based on genome phylogeny substantially revises the tree of life.</title>
        <authorList>
            <person name="Parks D.H."/>
            <person name="Chuvochina M."/>
            <person name="Waite D.W."/>
            <person name="Rinke C."/>
            <person name="Skarshewski A."/>
            <person name="Chaumeil P.A."/>
            <person name="Hugenholtz P."/>
        </authorList>
    </citation>
    <scope>NUCLEOTIDE SEQUENCE [LARGE SCALE GENOMIC DNA]</scope>
    <source>
        <strain evidence="8">UBA9905</strain>
    </source>
</reference>
<accession>A0A117M821</accession>
<evidence type="ECO:0000256" key="3">
    <source>
        <dbReference type="ARBA" id="ARBA00022475"/>
    </source>
</evidence>
<name>A0A117M821_9BACT</name>
<keyword evidence="5 7" id="KW-1133">Transmembrane helix</keyword>
<comment type="caution">
    <text evidence="9">The sequence shown here is derived from an EMBL/GenBank/DDBJ whole genome shotgun (WGS) entry which is preliminary data.</text>
</comment>
<evidence type="ECO:0000256" key="6">
    <source>
        <dbReference type="ARBA" id="ARBA00023136"/>
    </source>
</evidence>